<dbReference type="RefSeq" id="WP_041784117.1">
    <property type="nucleotide sequence ID" value="NZ_CP012805.1"/>
</dbReference>
<gene>
    <name evidence="1" type="ORF">SFH28_01045</name>
</gene>
<comment type="caution">
    <text evidence="1">The sequence shown here is derived from an EMBL/GenBank/DDBJ whole genome shotgun (WGS) entry which is preliminary data.</text>
</comment>
<dbReference type="InterPro" id="IPR021512">
    <property type="entry name" value="DUF3173"/>
</dbReference>
<dbReference type="EMBL" id="JAWWVP010000001">
    <property type="protein sequence ID" value="MDX5039449.1"/>
    <property type="molecule type" value="Genomic_DNA"/>
</dbReference>
<proteinExistence type="predicted"/>
<dbReference type="Pfam" id="PF11372">
    <property type="entry name" value="DUF3173"/>
    <property type="match status" value="1"/>
</dbReference>
<reference evidence="1" key="1">
    <citation type="submission" date="2023-11" db="EMBL/GenBank/DDBJ databases">
        <title>Streptococcus anginosus urogential strains.</title>
        <authorList>
            <person name="Appleberry H."/>
            <person name="Garcia-Israel J."/>
            <person name="Wolfe A."/>
            <person name="Putonti C."/>
        </authorList>
    </citation>
    <scope>NUCLEOTIDE SEQUENCE</scope>
    <source>
        <strain evidence="1">UMB1758</strain>
    </source>
</reference>
<evidence type="ECO:0000313" key="1">
    <source>
        <dbReference type="EMBL" id="MDX5039449.1"/>
    </source>
</evidence>
<sequence>MKKKQTVNHKDLMELGFPEHTARDIIKQAKTIAVQLFEESRESSGNVIKLSRSPFENSRLNLAPTYIVEELLGFELLSEQKGA</sequence>
<organism evidence="1">
    <name type="scientific">Streptococcus anginosus</name>
    <dbReference type="NCBI Taxonomy" id="1328"/>
    <lineage>
        <taxon>Bacteria</taxon>
        <taxon>Bacillati</taxon>
        <taxon>Bacillota</taxon>
        <taxon>Bacilli</taxon>
        <taxon>Lactobacillales</taxon>
        <taxon>Streptococcaceae</taxon>
        <taxon>Streptococcus</taxon>
        <taxon>Streptococcus anginosus group</taxon>
    </lineage>
</organism>
<dbReference type="AlphaFoldDB" id="A0AAP6BN46"/>
<protein>
    <submittedName>
        <fullName evidence="1">DUF3173 family protein</fullName>
    </submittedName>
</protein>
<name>A0AAP6BN46_STRAP</name>
<accession>A0AAP6BN46</accession>